<evidence type="ECO:0000313" key="13">
    <source>
        <dbReference type="EMBL" id="TCP97176.1"/>
    </source>
</evidence>
<dbReference type="GO" id="GO:0046872">
    <property type="term" value="F:metal ion binding"/>
    <property type="evidence" value="ECO:0007669"/>
    <property type="project" value="UniProtKB-KW"/>
</dbReference>
<accession>A0A4R2T6S4</accession>
<feature type="binding site" evidence="10">
    <location>
        <begin position="151"/>
        <end position="154"/>
    </location>
    <ligand>
        <name>GTP</name>
        <dbReference type="ChEBI" id="CHEBI:37565"/>
    </ligand>
</feature>
<gene>
    <name evidence="10" type="primary">rsgA</name>
    <name evidence="13" type="ORF">EDD79_10472</name>
</gene>
<dbReference type="PANTHER" id="PTHR32120:SF10">
    <property type="entry name" value="SMALL RIBOSOMAL SUBUNIT BIOGENESIS GTPASE RSGA"/>
    <property type="match status" value="1"/>
</dbReference>
<dbReference type="SUPFAM" id="SSF52540">
    <property type="entry name" value="P-loop containing nucleoside triphosphate hydrolases"/>
    <property type="match status" value="1"/>
</dbReference>
<dbReference type="PANTHER" id="PTHR32120">
    <property type="entry name" value="SMALL RIBOSOMAL SUBUNIT BIOGENESIS GTPASE RSGA"/>
    <property type="match status" value="1"/>
</dbReference>
<evidence type="ECO:0000256" key="6">
    <source>
        <dbReference type="ARBA" id="ARBA00022801"/>
    </source>
</evidence>
<reference evidence="13 14" key="1">
    <citation type="submission" date="2019-03" db="EMBL/GenBank/DDBJ databases">
        <title>Genomic Encyclopedia of Type Strains, Phase IV (KMG-IV): sequencing the most valuable type-strain genomes for metagenomic binning, comparative biology and taxonomic classification.</title>
        <authorList>
            <person name="Goeker M."/>
        </authorList>
    </citation>
    <scope>NUCLEOTIDE SEQUENCE [LARGE SCALE GENOMIC DNA]</scope>
    <source>
        <strain evidence="13 14">DSM 100013</strain>
    </source>
</reference>
<dbReference type="CDD" id="cd01854">
    <property type="entry name" value="YjeQ_EngC"/>
    <property type="match status" value="1"/>
</dbReference>
<organism evidence="13 14">
    <name type="scientific">Serpentinicella alkaliphila</name>
    <dbReference type="NCBI Taxonomy" id="1734049"/>
    <lineage>
        <taxon>Bacteria</taxon>
        <taxon>Bacillati</taxon>
        <taxon>Bacillota</taxon>
        <taxon>Clostridia</taxon>
        <taxon>Peptostreptococcales</taxon>
        <taxon>Natronincolaceae</taxon>
        <taxon>Serpentinicella</taxon>
    </lineage>
</organism>
<dbReference type="InterPro" id="IPR012340">
    <property type="entry name" value="NA-bd_OB-fold"/>
</dbReference>
<comment type="similarity">
    <text evidence="10">Belongs to the TRAFAC class YlqF/YawG GTPase family. RsgA subfamily.</text>
</comment>
<evidence type="ECO:0000256" key="7">
    <source>
        <dbReference type="ARBA" id="ARBA00022833"/>
    </source>
</evidence>
<dbReference type="EMBL" id="SLYC01000047">
    <property type="protein sequence ID" value="TCP97176.1"/>
    <property type="molecule type" value="Genomic_DNA"/>
</dbReference>
<comment type="subcellular location">
    <subcellularLocation>
        <location evidence="10">Cytoplasm</location>
    </subcellularLocation>
</comment>
<protein>
    <recommendedName>
        <fullName evidence="10">Small ribosomal subunit biogenesis GTPase RsgA</fullName>
        <ecNumber evidence="10">3.6.1.-</ecNumber>
    </recommendedName>
</protein>
<evidence type="ECO:0000256" key="1">
    <source>
        <dbReference type="ARBA" id="ARBA00022490"/>
    </source>
</evidence>
<evidence type="ECO:0000259" key="12">
    <source>
        <dbReference type="PROSITE" id="PS51721"/>
    </source>
</evidence>
<dbReference type="Proteomes" id="UP000295504">
    <property type="component" value="Unassembled WGS sequence"/>
</dbReference>
<comment type="subunit">
    <text evidence="10">Monomer. Associates with 30S ribosomal subunit, binds 16S rRNA.</text>
</comment>
<comment type="caution">
    <text evidence="13">The sequence shown here is derived from an EMBL/GenBank/DDBJ whole genome shotgun (WGS) entry which is preliminary data.</text>
</comment>
<comment type="function">
    <text evidence="10">One of several proteins that assist in the late maturation steps of the functional core of the 30S ribosomal subunit. Helps release RbfA from mature subunits. May play a role in the assembly of ribosomal proteins into the subunit. Circularly permuted GTPase that catalyzes slow GTP hydrolysis, GTPase activity is stimulated by the 30S ribosomal subunit.</text>
</comment>
<dbReference type="GO" id="GO:0005737">
    <property type="term" value="C:cytoplasm"/>
    <property type="evidence" value="ECO:0007669"/>
    <property type="project" value="UniProtKB-SubCell"/>
</dbReference>
<name>A0A4R2T6S4_9FIRM</name>
<keyword evidence="8 10" id="KW-0694">RNA-binding</keyword>
<dbReference type="SUPFAM" id="SSF50249">
    <property type="entry name" value="Nucleic acid-binding proteins"/>
    <property type="match status" value="1"/>
</dbReference>
<dbReference type="NCBIfam" id="TIGR00157">
    <property type="entry name" value="ribosome small subunit-dependent GTPase A"/>
    <property type="match status" value="1"/>
</dbReference>
<evidence type="ECO:0000313" key="14">
    <source>
        <dbReference type="Proteomes" id="UP000295504"/>
    </source>
</evidence>
<dbReference type="Gene3D" id="1.10.40.50">
    <property type="entry name" value="Probable gtpase engc, domain 3"/>
    <property type="match status" value="1"/>
</dbReference>
<dbReference type="GO" id="GO:0042274">
    <property type="term" value="P:ribosomal small subunit biogenesis"/>
    <property type="evidence" value="ECO:0007669"/>
    <property type="project" value="UniProtKB-UniRule"/>
</dbReference>
<evidence type="ECO:0000256" key="4">
    <source>
        <dbReference type="ARBA" id="ARBA00022730"/>
    </source>
</evidence>
<dbReference type="Gene3D" id="2.40.50.140">
    <property type="entry name" value="Nucleic acid-binding proteins"/>
    <property type="match status" value="1"/>
</dbReference>
<keyword evidence="6 10" id="KW-0378">Hydrolase</keyword>
<keyword evidence="14" id="KW-1185">Reference proteome</keyword>
<dbReference type="Pfam" id="PF03193">
    <property type="entry name" value="RsgA_GTPase"/>
    <property type="match status" value="1"/>
</dbReference>
<dbReference type="InterPro" id="IPR030378">
    <property type="entry name" value="G_CP_dom"/>
</dbReference>
<evidence type="ECO:0000256" key="10">
    <source>
        <dbReference type="HAMAP-Rule" id="MF_01820"/>
    </source>
</evidence>
<dbReference type="OrthoDB" id="9809485at2"/>
<keyword evidence="2 10" id="KW-0690">Ribosome biogenesis</keyword>
<keyword evidence="3 10" id="KW-0479">Metal-binding</keyword>
<evidence type="ECO:0000256" key="8">
    <source>
        <dbReference type="ARBA" id="ARBA00022884"/>
    </source>
</evidence>
<feature type="binding site" evidence="10">
    <location>
        <begin position="203"/>
        <end position="211"/>
    </location>
    <ligand>
        <name>GTP</name>
        <dbReference type="ChEBI" id="CHEBI:37565"/>
    </ligand>
</feature>
<evidence type="ECO:0000256" key="3">
    <source>
        <dbReference type="ARBA" id="ARBA00022723"/>
    </source>
</evidence>
<dbReference type="AlphaFoldDB" id="A0A4R2T6S4"/>
<dbReference type="PROSITE" id="PS51721">
    <property type="entry name" value="G_CP"/>
    <property type="match status" value="1"/>
</dbReference>
<dbReference type="Gene3D" id="3.40.50.300">
    <property type="entry name" value="P-loop containing nucleotide triphosphate hydrolases"/>
    <property type="match status" value="1"/>
</dbReference>
<evidence type="ECO:0000256" key="5">
    <source>
        <dbReference type="ARBA" id="ARBA00022741"/>
    </source>
</evidence>
<feature type="binding site" evidence="10">
    <location>
        <position position="288"/>
    </location>
    <ligand>
        <name>Zn(2+)</name>
        <dbReference type="ChEBI" id="CHEBI:29105"/>
    </ligand>
</feature>
<dbReference type="InterPro" id="IPR027417">
    <property type="entry name" value="P-loop_NTPase"/>
</dbReference>
<dbReference type="InterPro" id="IPR004881">
    <property type="entry name" value="Ribosome_biogen_GTPase_RsgA"/>
</dbReference>
<keyword evidence="7 10" id="KW-0862">Zinc</keyword>
<dbReference type="HAMAP" id="MF_01820">
    <property type="entry name" value="GTPase_RsgA"/>
    <property type="match status" value="1"/>
</dbReference>
<keyword evidence="4 10" id="KW-0699">rRNA-binding</keyword>
<feature type="domain" description="EngC GTPase" evidence="11">
    <location>
        <begin position="112"/>
        <end position="258"/>
    </location>
</feature>
<feature type="binding site" evidence="10">
    <location>
        <position position="281"/>
    </location>
    <ligand>
        <name>Zn(2+)</name>
        <dbReference type="ChEBI" id="CHEBI:29105"/>
    </ligand>
</feature>
<evidence type="ECO:0000256" key="2">
    <source>
        <dbReference type="ARBA" id="ARBA00022517"/>
    </source>
</evidence>
<feature type="binding site" evidence="10">
    <location>
        <position position="294"/>
    </location>
    <ligand>
        <name>Zn(2+)</name>
        <dbReference type="ChEBI" id="CHEBI:29105"/>
    </ligand>
</feature>
<dbReference type="GO" id="GO:0005525">
    <property type="term" value="F:GTP binding"/>
    <property type="evidence" value="ECO:0007669"/>
    <property type="project" value="UniProtKB-UniRule"/>
</dbReference>
<proteinExistence type="inferred from homology"/>
<dbReference type="InterPro" id="IPR010914">
    <property type="entry name" value="RsgA_GTPase_dom"/>
</dbReference>
<keyword evidence="5 10" id="KW-0547">Nucleotide-binding</keyword>
<evidence type="ECO:0000256" key="9">
    <source>
        <dbReference type="ARBA" id="ARBA00023134"/>
    </source>
</evidence>
<keyword evidence="9 10" id="KW-0342">GTP-binding</keyword>
<dbReference type="RefSeq" id="WP_132849494.1">
    <property type="nucleotide sequence ID" value="NZ_CP058648.1"/>
</dbReference>
<dbReference type="EC" id="3.6.1.-" evidence="10"/>
<evidence type="ECO:0000259" key="11">
    <source>
        <dbReference type="PROSITE" id="PS50936"/>
    </source>
</evidence>
<keyword evidence="1 10" id="KW-0963">Cytoplasm</keyword>
<feature type="binding site" evidence="10">
    <location>
        <position position="286"/>
    </location>
    <ligand>
        <name>Zn(2+)</name>
        <dbReference type="ChEBI" id="CHEBI:29105"/>
    </ligand>
</feature>
<sequence length="359" mass="40206">MSKIDMKELGLSEGFLNEATLYTDLYIGRIISQYRNLYRVVTENGEMTAEISGKFRFDVKAITDYPAVGDFVMLDRNTDTNGNAIIQKVLSRKSAFIRRAAGTSHDEQIVASNIDTVFICMSLNNDFNLRRVERYLGISWDSGANPVIVLTKSDLCKDIANKTSELSKIAYGVDIVITSSMDKEGYLAIKDYLGYGKTVAFIGSSGVGKSTLINKLLGVDTLETREIGDDDKGRHTTTRREIFLTPFGGVVIDTPGMRELGIDRIDLSKAFMDIDELTMKCRFSDCTHINEPGCEVQKAILSGLLSEERLLSYLKLEKEAKYTGLNSKEIEKEKISTMFKEVGGMKNARKLIKEKNKRR</sequence>
<dbReference type="GO" id="GO:0003924">
    <property type="term" value="F:GTPase activity"/>
    <property type="evidence" value="ECO:0007669"/>
    <property type="project" value="UniProtKB-UniRule"/>
</dbReference>
<feature type="domain" description="CP-type G" evidence="12">
    <location>
        <begin position="104"/>
        <end position="260"/>
    </location>
</feature>
<comment type="cofactor">
    <cofactor evidence="10">
        <name>Zn(2+)</name>
        <dbReference type="ChEBI" id="CHEBI:29105"/>
    </cofactor>
    <text evidence="10">Binds 1 zinc ion per subunit.</text>
</comment>
<dbReference type="GO" id="GO:0019843">
    <property type="term" value="F:rRNA binding"/>
    <property type="evidence" value="ECO:0007669"/>
    <property type="project" value="UniProtKB-KW"/>
</dbReference>
<dbReference type="PROSITE" id="PS50936">
    <property type="entry name" value="ENGC_GTPASE"/>
    <property type="match status" value="1"/>
</dbReference>